<dbReference type="EMBL" id="CAJVCH010034031">
    <property type="protein sequence ID" value="CAG7714326.1"/>
    <property type="molecule type" value="Genomic_DNA"/>
</dbReference>
<evidence type="ECO:0000313" key="2">
    <source>
        <dbReference type="Proteomes" id="UP000708208"/>
    </source>
</evidence>
<feature type="non-terminal residue" evidence="1">
    <location>
        <position position="1"/>
    </location>
</feature>
<dbReference type="AlphaFoldDB" id="A0A8J2JFH3"/>
<sequence length="41" mass="4633">MNINKVPGSKQNLTDQRHVVLNLDAVVINPKKKSKVDAYEK</sequence>
<name>A0A8J2JFH3_9HEXA</name>
<proteinExistence type="predicted"/>
<comment type="caution">
    <text evidence="1">The sequence shown here is derived from an EMBL/GenBank/DDBJ whole genome shotgun (WGS) entry which is preliminary data.</text>
</comment>
<gene>
    <name evidence="1" type="ORF">AFUS01_LOCUS5347</name>
</gene>
<keyword evidence="2" id="KW-1185">Reference proteome</keyword>
<organism evidence="1 2">
    <name type="scientific">Allacma fusca</name>
    <dbReference type="NCBI Taxonomy" id="39272"/>
    <lineage>
        <taxon>Eukaryota</taxon>
        <taxon>Metazoa</taxon>
        <taxon>Ecdysozoa</taxon>
        <taxon>Arthropoda</taxon>
        <taxon>Hexapoda</taxon>
        <taxon>Collembola</taxon>
        <taxon>Symphypleona</taxon>
        <taxon>Sminthuridae</taxon>
        <taxon>Allacma</taxon>
    </lineage>
</organism>
<protein>
    <submittedName>
        <fullName evidence="1">Uncharacterized protein</fullName>
    </submittedName>
</protein>
<reference evidence="1" key="1">
    <citation type="submission" date="2021-06" db="EMBL/GenBank/DDBJ databases">
        <authorList>
            <person name="Hodson N. C."/>
            <person name="Mongue J. A."/>
            <person name="Jaron S. K."/>
        </authorList>
    </citation>
    <scope>NUCLEOTIDE SEQUENCE</scope>
</reference>
<evidence type="ECO:0000313" key="1">
    <source>
        <dbReference type="EMBL" id="CAG7714326.1"/>
    </source>
</evidence>
<accession>A0A8J2JFH3</accession>
<dbReference type="Proteomes" id="UP000708208">
    <property type="component" value="Unassembled WGS sequence"/>
</dbReference>